<dbReference type="Proteomes" id="UP001164929">
    <property type="component" value="Chromosome 18"/>
</dbReference>
<evidence type="ECO:0000313" key="1">
    <source>
        <dbReference type="EMBL" id="KAJ6958484.1"/>
    </source>
</evidence>
<keyword evidence="2" id="KW-1185">Reference proteome</keyword>
<protein>
    <submittedName>
        <fullName evidence="1">Uncharacterized protein</fullName>
    </submittedName>
</protein>
<reference evidence="1 2" key="1">
    <citation type="journal article" date="2023" name="Mol. Ecol. Resour.">
        <title>Chromosome-level genome assembly of a triploid poplar Populus alba 'Berolinensis'.</title>
        <authorList>
            <person name="Chen S."/>
            <person name="Yu Y."/>
            <person name="Wang X."/>
            <person name="Wang S."/>
            <person name="Zhang T."/>
            <person name="Zhou Y."/>
            <person name="He R."/>
            <person name="Meng N."/>
            <person name="Wang Y."/>
            <person name="Liu W."/>
            <person name="Liu Z."/>
            <person name="Liu J."/>
            <person name="Guo Q."/>
            <person name="Huang H."/>
            <person name="Sederoff R.R."/>
            <person name="Wang G."/>
            <person name="Qu G."/>
            <person name="Chen S."/>
        </authorList>
    </citation>
    <scope>NUCLEOTIDE SEQUENCE [LARGE SCALE GENOMIC DNA]</scope>
    <source>
        <strain evidence="1">SC-2020</strain>
    </source>
</reference>
<gene>
    <name evidence="1" type="ORF">NC653_040204</name>
</gene>
<evidence type="ECO:0000313" key="2">
    <source>
        <dbReference type="Proteomes" id="UP001164929"/>
    </source>
</evidence>
<dbReference type="AlphaFoldDB" id="A0AAD6LDN7"/>
<organism evidence="1 2">
    <name type="scientific">Populus alba x Populus x berolinensis</name>
    <dbReference type="NCBI Taxonomy" id="444605"/>
    <lineage>
        <taxon>Eukaryota</taxon>
        <taxon>Viridiplantae</taxon>
        <taxon>Streptophyta</taxon>
        <taxon>Embryophyta</taxon>
        <taxon>Tracheophyta</taxon>
        <taxon>Spermatophyta</taxon>
        <taxon>Magnoliopsida</taxon>
        <taxon>eudicotyledons</taxon>
        <taxon>Gunneridae</taxon>
        <taxon>Pentapetalae</taxon>
        <taxon>rosids</taxon>
        <taxon>fabids</taxon>
        <taxon>Malpighiales</taxon>
        <taxon>Salicaceae</taxon>
        <taxon>Saliceae</taxon>
        <taxon>Populus</taxon>
    </lineage>
</organism>
<comment type="caution">
    <text evidence="1">The sequence shown here is derived from an EMBL/GenBank/DDBJ whole genome shotgun (WGS) entry which is preliminary data.</text>
</comment>
<accession>A0AAD6LDN7</accession>
<name>A0AAD6LDN7_9ROSI</name>
<sequence length="34" mass="3629">MLIIIQTITTLSNQVAPGFHRGKINLSGSLSSCQ</sequence>
<dbReference type="EMBL" id="JAQIZT010000018">
    <property type="protein sequence ID" value="KAJ6958484.1"/>
    <property type="molecule type" value="Genomic_DNA"/>
</dbReference>
<proteinExistence type="predicted"/>